<keyword evidence="3" id="KW-1185">Reference proteome</keyword>
<gene>
    <name evidence="2" type="ORF">WKI71_00740</name>
</gene>
<organism evidence="2 3">
    <name type="scientific">Streptomyces machairae</name>
    <dbReference type="NCBI Taxonomy" id="3134109"/>
    <lineage>
        <taxon>Bacteria</taxon>
        <taxon>Bacillati</taxon>
        <taxon>Actinomycetota</taxon>
        <taxon>Actinomycetes</taxon>
        <taxon>Kitasatosporales</taxon>
        <taxon>Streptomycetaceae</taxon>
        <taxon>Streptomyces</taxon>
    </lineage>
</organism>
<dbReference type="InterPro" id="IPR006827">
    <property type="entry name" value="Lant_deHydtase_N"/>
</dbReference>
<name>A0ABU8UFG8_9ACTN</name>
<reference evidence="2 3" key="1">
    <citation type="submission" date="2024-03" db="EMBL/GenBank/DDBJ databases">
        <title>Novel Streptomyces species of biotechnological and ecological value are a feature of Machair soil.</title>
        <authorList>
            <person name="Prole J.R."/>
            <person name="Goodfellow M."/>
            <person name="Allenby N."/>
            <person name="Ward A.C."/>
        </authorList>
    </citation>
    <scope>NUCLEOTIDE SEQUENCE [LARGE SCALE GENOMIC DNA]</scope>
    <source>
        <strain evidence="2 3">MS1.AVA.1</strain>
    </source>
</reference>
<sequence>MPGESSSVPEDRRIHLEDLRLEHDEDEDRLLLRSERLGREVIPVYLGYLVPLALPETPRTLLLLSPTSMAPLDVWAGVPHGPAHEGVTRRPRVRHGNLVLARRGWSTTAAALPTRPAGTPDDEVFLAWRRWRRTHGLPGRVFVTVSSGPRGGAGAKPQYLDFDSPLSLTAFEALVKSPDDRIELREMLPAESGLHVVSERGGHVAELSVETFTSHSRFEESPA</sequence>
<dbReference type="EMBL" id="JBBKAK010000001">
    <property type="protein sequence ID" value="MEJ8667617.1"/>
    <property type="molecule type" value="Genomic_DNA"/>
</dbReference>
<proteinExistence type="predicted"/>
<dbReference type="Pfam" id="PF04738">
    <property type="entry name" value="Lant_dehydr_N"/>
    <property type="match status" value="1"/>
</dbReference>
<accession>A0ABU8UFG8</accession>
<evidence type="ECO:0000313" key="2">
    <source>
        <dbReference type="EMBL" id="MEJ8667617.1"/>
    </source>
</evidence>
<comment type="caution">
    <text evidence="2">The sequence shown here is derived from an EMBL/GenBank/DDBJ whole genome shotgun (WGS) entry which is preliminary data.</text>
</comment>
<feature type="domain" description="Lantibiotic dehydratase N-terminal" evidence="1">
    <location>
        <begin position="6"/>
        <end position="145"/>
    </location>
</feature>
<evidence type="ECO:0000259" key="1">
    <source>
        <dbReference type="Pfam" id="PF04738"/>
    </source>
</evidence>
<evidence type="ECO:0000313" key="3">
    <source>
        <dbReference type="Proteomes" id="UP001376459"/>
    </source>
</evidence>
<dbReference type="Proteomes" id="UP001376459">
    <property type="component" value="Unassembled WGS sequence"/>
</dbReference>
<protein>
    <submittedName>
        <fullName evidence="2">Lantibiotic dehydratase</fullName>
    </submittedName>
</protein>